<gene>
    <name evidence="3" type="ORF">GTU67_01490</name>
</gene>
<feature type="domain" description="YqaJ viral recombinase" evidence="2">
    <location>
        <begin position="12"/>
        <end position="144"/>
    </location>
</feature>
<dbReference type="SUPFAM" id="SSF52980">
    <property type="entry name" value="Restriction endonuclease-like"/>
    <property type="match status" value="1"/>
</dbReference>
<dbReference type="Gene3D" id="3.90.320.10">
    <property type="match status" value="1"/>
</dbReference>
<evidence type="ECO:0000259" key="2">
    <source>
        <dbReference type="Pfam" id="PF09588"/>
    </source>
</evidence>
<comment type="caution">
    <text evidence="3">The sequence shown here is derived from an EMBL/GenBank/DDBJ whole genome shotgun (WGS) entry which is preliminary data.</text>
</comment>
<evidence type="ECO:0000256" key="1">
    <source>
        <dbReference type="SAM" id="MobiDB-lite"/>
    </source>
</evidence>
<sequence length="537" mass="59680">MQIHNLVQGTPEWHQFRLEHYGASEAAAMLGLSKKVKRTELLHMKHTGNAKEFSDWVQENILDHGHEVEALARPLAEDLIGEDLYPVTCSDGKLSASCDGLTMSEAIVFEHKQWNEALAASVQAGIVPDEHMPQCQQLLLVTSAEKVIFVVSDGTEEKRVFTEVLPSPEWFDRIRAGWAQFDKDLAEYQPVRYAEKPVADTIMQLPALAVQIRGEVVLSNLPQFKAAATKFIADIKTDLETDEDFSNAEATVKFCEKAEKDLELTKSAALGQTASIDELMKTIDFIQAELRTKRLALSKLVTSKKAEIKDGVMLRAGRAFAQHIESLEAEIKPIRLEYSRPDFAGAAKNKRTLASLNDAVDTELANAKIAVDAVAKGIRAKLAWHKEAAKDYDFLFNDLQQVIFKADDDFQLLVNTRIAEHKKAEEEKAEADRARIREEEEARARQTVQAEQAPASAQTAPTEVEAQPSESKSTGWKTIATFSSGKATAPAAKASRPTDSEIIEALALHYRVHESKVIEWLLDMDLERASEQMAAAF</sequence>
<organism evidence="3 4">
    <name type="scientific">Pusillimonas minor</name>
    <dbReference type="NCBI Taxonomy" id="2697024"/>
    <lineage>
        <taxon>Bacteria</taxon>
        <taxon>Pseudomonadati</taxon>
        <taxon>Pseudomonadota</taxon>
        <taxon>Betaproteobacteria</taxon>
        <taxon>Burkholderiales</taxon>
        <taxon>Alcaligenaceae</taxon>
        <taxon>Pusillimonas</taxon>
    </lineage>
</organism>
<dbReference type="AlphaFoldDB" id="A0A842HJX1"/>
<feature type="region of interest" description="Disordered" evidence="1">
    <location>
        <begin position="422"/>
        <end position="476"/>
    </location>
</feature>
<dbReference type="Proteomes" id="UP000545386">
    <property type="component" value="Unassembled WGS sequence"/>
</dbReference>
<dbReference type="InterPro" id="IPR011335">
    <property type="entry name" value="Restrct_endonuc-II-like"/>
</dbReference>
<evidence type="ECO:0000313" key="4">
    <source>
        <dbReference type="Proteomes" id="UP000545386"/>
    </source>
</evidence>
<reference evidence="3 4" key="1">
    <citation type="submission" date="2020-08" db="EMBL/GenBank/DDBJ databases">
        <title>Paraeoetvoesia sp. YC-7-48 draft genome sequence.</title>
        <authorList>
            <person name="Yao L."/>
        </authorList>
    </citation>
    <scope>NUCLEOTIDE SEQUENCE [LARGE SCALE GENOMIC DNA]</scope>
    <source>
        <strain evidence="4">YC-7-48</strain>
    </source>
</reference>
<keyword evidence="4" id="KW-1185">Reference proteome</keyword>
<proteinExistence type="predicted"/>
<accession>A0A842HJX1</accession>
<dbReference type="EMBL" id="JACJUU010000001">
    <property type="protein sequence ID" value="MBC2768586.1"/>
    <property type="molecule type" value="Genomic_DNA"/>
</dbReference>
<dbReference type="Pfam" id="PF09588">
    <property type="entry name" value="YqaJ"/>
    <property type="match status" value="1"/>
</dbReference>
<dbReference type="RefSeq" id="WP_185778421.1">
    <property type="nucleotide sequence ID" value="NZ_JACJUU010000001.1"/>
</dbReference>
<dbReference type="InterPro" id="IPR011604">
    <property type="entry name" value="PDDEXK-like_dom_sf"/>
</dbReference>
<dbReference type="InterPro" id="IPR019080">
    <property type="entry name" value="YqaJ_viral_recombinase"/>
</dbReference>
<feature type="compositionally biased region" description="Basic and acidic residues" evidence="1">
    <location>
        <begin position="422"/>
        <end position="444"/>
    </location>
</feature>
<name>A0A842HJX1_9BURK</name>
<protein>
    <submittedName>
        <fullName evidence="3">YqaJ viral recombinase family protein</fullName>
    </submittedName>
</protein>
<evidence type="ECO:0000313" key="3">
    <source>
        <dbReference type="EMBL" id="MBC2768586.1"/>
    </source>
</evidence>